<evidence type="ECO:0000256" key="2">
    <source>
        <dbReference type="SAM" id="Phobius"/>
    </source>
</evidence>
<keyword evidence="4" id="KW-0282">Flagellum</keyword>
<evidence type="ECO:0000256" key="1">
    <source>
        <dbReference type="PROSITE-ProRule" id="PRU00473"/>
    </source>
</evidence>
<dbReference type="PROSITE" id="PS51123">
    <property type="entry name" value="OMPA_2"/>
    <property type="match status" value="1"/>
</dbReference>
<keyword evidence="5" id="KW-1185">Reference proteome</keyword>
<dbReference type="AlphaFoldDB" id="A0AB33Z0W8"/>
<dbReference type="PANTHER" id="PTHR30329:SF21">
    <property type="entry name" value="LIPOPROTEIN YIAD-RELATED"/>
    <property type="match status" value="1"/>
</dbReference>
<evidence type="ECO:0000259" key="3">
    <source>
        <dbReference type="PROSITE" id="PS51123"/>
    </source>
</evidence>
<accession>A0AB33Z0W8</accession>
<dbReference type="InterPro" id="IPR050330">
    <property type="entry name" value="Bact_OuterMem_StrucFunc"/>
</dbReference>
<dbReference type="CDD" id="cd07185">
    <property type="entry name" value="OmpA_C-like"/>
    <property type="match status" value="1"/>
</dbReference>
<comment type="caution">
    <text evidence="4">The sequence shown here is derived from an EMBL/GenBank/DDBJ whole genome shotgun (WGS) entry which is preliminary data.</text>
</comment>
<gene>
    <name evidence="4" type="ORF">L196_06984</name>
</gene>
<dbReference type="Gene3D" id="3.30.1330.60">
    <property type="entry name" value="OmpA-like domain"/>
    <property type="match status" value="1"/>
</dbReference>
<sequence>MSIERRSQSSETLLPVEDNESWAVSYIDLLLLMVTLFVLLLGYQQQGIQSAEEKSQAAKAMQISPSVDNGAFLDQVYLSHLKDRVSVVEEQNIIKLAMSDSILFFPADATLSRSGERVLDEIALMLKQRPWHILVEGHTDNQPISTPRFLSNWELSSARATSVTRYLIGRGIAPQRLSAIGYADTRPIASNIKDEGRSKNRRVALVLRVAE</sequence>
<dbReference type="InterPro" id="IPR036737">
    <property type="entry name" value="OmpA-like_sf"/>
</dbReference>
<organism evidence="4 5">
    <name type="scientific">Cycloclasticus pugetii</name>
    <dbReference type="NCBI Taxonomy" id="34068"/>
    <lineage>
        <taxon>Bacteria</taxon>
        <taxon>Pseudomonadati</taxon>
        <taxon>Pseudomonadota</taxon>
        <taxon>Gammaproteobacteria</taxon>
        <taxon>Thiotrichales</taxon>
        <taxon>Piscirickettsiaceae</taxon>
        <taxon>Cycloclasticus</taxon>
    </lineage>
</organism>
<dbReference type="GO" id="GO:0016020">
    <property type="term" value="C:membrane"/>
    <property type="evidence" value="ECO:0007669"/>
    <property type="project" value="UniProtKB-UniRule"/>
</dbReference>
<feature type="domain" description="OmpA-like" evidence="3">
    <location>
        <begin position="91"/>
        <end position="211"/>
    </location>
</feature>
<dbReference type="PANTHER" id="PTHR30329">
    <property type="entry name" value="STATOR ELEMENT OF FLAGELLAR MOTOR COMPLEX"/>
    <property type="match status" value="1"/>
</dbReference>
<dbReference type="Pfam" id="PF00691">
    <property type="entry name" value="OmpA"/>
    <property type="match status" value="1"/>
</dbReference>
<keyword evidence="2" id="KW-0812">Transmembrane</keyword>
<proteinExistence type="predicted"/>
<evidence type="ECO:0000313" key="4">
    <source>
        <dbReference type="EMBL" id="EPD12887.1"/>
    </source>
</evidence>
<dbReference type="SUPFAM" id="SSF103088">
    <property type="entry name" value="OmpA-like"/>
    <property type="match status" value="1"/>
</dbReference>
<keyword evidence="4" id="KW-0966">Cell projection</keyword>
<dbReference type="EMBL" id="ASHL01000005">
    <property type="protein sequence ID" value="EPD12887.1"/>
    <property type="molecule type" value="Genomic_DNA"/>
</dbReference>
<dbReference type="Proteomes" id="UP000015462">
    <property type="component" value="Unassembled WGS sequence"/>
</dbReference>
<protein>
    <submittedName>
        <fullName evidence="4">Flagellar motor protein MotB</fullName>
    </submittedName>
</protein>
<dbReference type="InterPro" id="IPR006665">
    <property type="entry name" value="OmpA-like"/>
</dbReference>
<dbReference type="RefSeq" id="WP_016390457.1">
    <property type="nucleotide sequence ID" value="NZ_FQZJ01000001.1"/>
</dbReference>
<evidence type="ECO:0000313" key="5">
    <source>
        <dbReference type="Proteomes" id="UP000015462"/>
    </source>
</evidence>
<reference evidence="4 5" key="1">
    <citation type="journal article" date="2013" name="Genome Announc.">
        <title>Genome Sequence of the Pyrene- and Fluoranthene-Degrading Bacterium Cycloclasticus sp. Strain PY97M.</title>
        <authorList>
            <person name="Cui Z."/>
            <person name="Xu G."/>
            <person name="Li Q."/>
            <person name="Gao W."/>
            <person name="Zheng L."/>
        </authorList>
    </citation>
    <scope>NUCLEOTIDE SEQUENCE [LARGE SCALE GENOMIC DNA]</scope>
    <source>
        <strain evidence="4 5">PY97M</strain>
    </source>
</reference>
<name>A0AB33Z0W8_9GAMM</name>
<feature type="transmembrane region" description="Helical" evidence="2">
    <location>
        <begin position="23"/>
        <end position="43"/>
    </location>
</feature>
<keyword evidence="2" id="KW-1133">Transmembrane helix</keyword>
<keyword evidence="1 2" id="KW-0472">Membrane</keyword>
<keyword evidence="4" id="KW-0969">Cilium</keyword>